<evidence type="ECO:0000313" key="2">
    <source>
        <dbReference type="Proteomes" id="UP000326565"/>
    </source>
</evidence>
<name>A0A5N5XAB8_9EURO</name>
<gene>
    <name evidence="1" type="ORF">BDV29DRAFT_45611</name>
</gene>
<dbReference type="EMBL" id="ML732166">
    <property type="protein sequence ID" value="KAB8077669.1"/>
    <property type="molecule type" value="Genomic_DNA"/>
</dbReference>
<accession>A0A5N5XAB8</accession>
<evidence type="ECO:0000313" key="1">
    <source>
        <dbReference type="EMBL" id="KAB8077669.1"/>
    </source>
</evidence>
<dbReference type="AlphaFoldDB" id="A0A5N5XAB8"/>
<organism evidence="1 2">
    <name type="scientific">Aspergillus leporis</name>
    <dbReference type="NCBI Taxonomy" id="41062"/>
    <lineage>
        <taxon>Eukaryota</taxon>
        <taxon>Fungi</taxon>
        <taxon>Dikarya</taxon>
        <taxon>Ascomycota</taxon>
        <taxon>Pezizomycotina</taxon>
        <taxon>Eurotiomycetes</taxon>
        <taxon>Eurotiomycetidae</taxon>
        <taxon>Eurotiales</taxon>
        <taxon>Aspergillaceae</taxon>
        <taxon>Aspergillus</taxon>
        <taxon>Aspergillus subgen. Circumdati</taxon>
    </lineage>
</organism>
<keyword evidence="2" id="KW-1185">Reference proteome</keyword>
<dbReference type="Proteomes" id="UP000326565">
    <property type="component" value="Unassembled WGS sequence"/>
</dbReference>
<sequence length="353" mass="41410">MANTLEEFVQLEPLWDKAILSPAEISLEEKHQLMEWPPLAEMQGNAHKHLGLSVEDLIQKAATAPLSLTYSECRLIRDNFRILRLGDMSNRWIWPLKRPDLETKRTQAQAAILTSKELQALRNLDEVFYEKEKTELDGREAKRQRRPAHMPKEWVQKIIDEGDDKSWGYIFYHHKAMVGWDDFKELFDGILAMPLFGVKGSEEIQGSKVAEFVEFETKDEGELDYLRQDFRSRRERGGFKPGILKNVFFLLTDEARLSYGIYGQEEYYGHIWAIDPDWPLPGADEDGHDGRLKISATQVFWRFYEFMSTDNFTLKDIWRDFHDVNSTKVYPSYFSEPTAWHFTNLDKPAWPYA</sequence>
<dbReference type="OrthoDB" id="4777915at2759"/>
<proteinExistence type="predicted"/>
<protein>
    <submittedName>
        <fullName evidence="1">Uncharacterized protein</fullName>
    </submittedName>
</protein>
<reference evidence="1 2" key="1">
    <citation type="submission" date="2019-04" db="EMBL/GenBank/DDBJ databases">
        <title>Friends and foes A comparative genomics study of 23 Aspergillus species from section Flavi.</title>
        <authorList>
            <consortium name="DOE Joint Genome Institute"/>
            <person name="Kjaerbolling I."/>
            <person name="Vesth T."/>
            <person name="Frisvad J.C."/>
            <person name="Nybo J.L."/>
            <person name="Theobald S."/>
            <person name="Kildgaard S."/>
            <person name="Isbrandt T."/>
            <person name="Kuo A."/>
            <person name="Sato A."/>
            <person name="Lyhne E.K."/>
            <person name="Kogle M.E."/>
            <person name="Wiebenga A."/>
            <person name="Kun R.S."/>
            <person name="Lubbers R.J."/>
            <person name="Makela M.R."/>
            <person name="Barry K."/>
            <person name="Chovatia M."/>
            <person name="Clum A."/>
            <person name="Daum C."/>
            <person name="Haridas S."/>
            <person name="He G."/>
            <person name="LaButti K."/>
            <person name="Lipzen A."/>
            <person name="Mondo S."/>
            <person name="Riley R."/>
            <person name="Salamov A."/>
            <person name="Simmons B.A."/>
            <person name="Magnuson J.K."/>
            <person name="Henrissat B."/>
            <person name="Mortensen U.H."/>
            <person name="Larsen T.O."/>
            <person name="Devries R.P."/>
            <person name="Grigoriev I.V."/>
            <person name="Machida M."/>
            <person name="Baker S.E."/>
            <person name="Andersen M.R."/>
        </authorList>
    </citation>
    <scope>NUCLEOTIDE SEQUENCE [LARGE SCALE GENOMIC DNA]</scope>
    <source>
        <strain evidence="1 2">CBS 151.66</strain>
    </source>
</reference>